<dbReference type="PANTHER" id="PTHR30258">
    <property type="entry name" value="TYPE II SECRETION SYSTEM PROTEIN GSPE-RELATED"/>
    <property type="match status" value="1"/>
</dbReference>
<dbReference type="STRING" id="1121457.SAMN02745161_1272"/>
<name>A0A1N6FEJ8_9BACT</name>
<evidence type="ECO:0000259" key="4">
    <source>
        <dbReference type="Pfam" id="PF00437"/>
    </source>
</evidence>
<keyword evidence="3" id="KW-0067">ATP-binding</keyword>
<dbReference type="RefSeq" id="WP_074216102.1">
    <property type="nucleotide sequence ID" value="NZ_FSRG01000004.1"/>
</dbReference>
<dbReference type="Gene3D" id="3.40.50.300">
    <property type="entry name" value="P-loop containing nucleotide triphosphate hydrolases"/>
    <property type="match status" value="1"/>
</dbReference>
<proteinExistence type="inferred from homology"/>
<protein>
    <submittedName>
        <fullName evidence="5">Type II secretory pathway ATPase GspE/PulE or T4P pilus assembly pathway ATPase PilB</fullName>
    </submittedName>
</protein>
<evidence type="ECO:0000256" key="1">
    <source>
        <dbReference type="ARBA" id="ARBA00006611"/>
    </source>
</evidence>
<dbReference type="GO" id="GO:0005524">
    <property type="term" value="F:ATP binding"/>
    <property type="evidence" value="ECO:0007669"/>
    <property type="project" value="UniProtKB-KW"/>
</dbReference>
<dbReference type="GO" id="GO:0016887">
    <property type="term" value="F:ATP hydrolysis activity"/>
    <property type="evidence" value="ECO:0007669"/>
    <property type="project" value="TreeGrafter"/>
</dbReference>
<dbReference type="PANTHER" id="PTHR30258:SF3">
    <property type="entry name" value="SLL1921 PROTEIN"/>
    <property type="match status" value="1"/>
</dbReference>
<gene>
    <name evidence="5" type="ORF">SAMN02745161_1272</name>
</gene>
<dbReference type="Gene3D" id="3.30.450.90">
    <property type="match status" value="1"/>
</dbReference>
<sequence>MNSAMPENLKGTVIIVDGVVHISDSLAKDDHELLSYLSFAARKGFTENKWHSIKEFAELYKKNKKAVSESEVQNMAVNILQDAREVGASDIHIADYGAFTTIQFRRMGMLEEREQLPEGVGHKLLSSMYTTMTEGADSNFSKTERQDATLKSEFLPADVQSVRLHTEPLQAEMAKDKQGTFMAMRLLYDVTEATGTLEERMRTLGYTEQHIEIFKYLSTRSGCVIFSGPTGSGKTTAMKHVMESIAAENRDKSYMSLEDPPEFTMNLVKQIRLVSDYTDEAKRAVLFRAALGGMMRSDIDGLMIGEMRYPEVVMAVLRAAQTGHSIWTSTHASSALNIITLLSTMLTDYGIAQPRNYLCDHSICSGLINQRLVPVLCEHCKRPFTEIVKLPENDPERLRILPRGVFNRMLEVIDTDKLENVYFKGNGCEHCDNMGIVSQTVVAEVIATDYIMLEHLRKNDFIGAHKHWINEQNGKSYVGHALDLISEGKVDPTAVEKKLGVPLNYDKAFGHYSFNAEDLNRMSGAGGK</sequence>
<evidence type="ECO:0000313" key="6">
    <source>
        <dbReference type="Proteomes" id="UP000184694"/>
    </source>
</evidence>
<keyword evidence="2" id="KW-0547">Nucleotide-binding</keyword>
<organism evidence="5 6">
    <name type="scientific">Halodesulfovibrio marinisediminis DSM 17456</name>
    <dbReference type="NCBI Taxonomy" id="1121457"/>
    <lineage>
        <taxon>Bacteria</taxon>
        <taxon>Pseudomonadati</taxon>
        <taxon>Thermodesulfobacteriota</taxon>
        <taxon>Desulfovibrionia</taxon>
        <taxon>Desulfovibrionales</taxon>
        <taxon>Desulfovibrionaceae</taxon>
        <taxon>Halodesulfovibrio</taxon>
    </lineage>
</organism>
<comment type="similarity">
    <text evidence="1">Belongs to the GSP E family.</text>
</comment>
<evidence type="ECO:0000256" key="3">
    <source>
        <dbReference type="ARBA" id="ARBA00022840"/>
    </source>
</evidence>
<dbReference type="GO" id="GO:0005886">
    <property type="term" value="C:plasma membrane"/>
    <property type="evidence" value="ECO:0007669"/>
    <property type="project" value="TreeGrafter"/>
</dbReference>
<dbReference type="Proteomes" id="UP000184694">
    <property type="component" value="Unassembled WGS sequence"/>
</dbReference>
<reference evidence="6" key="1">
    <citation type="submission" date="2016-11" db="EMBL/GenBank/DDBJ databases">
        <authorList>
            <person name="Varghese N."/>
            <person name="Submissions S."/>
        </authorList>
    </citation>
    <scope>NUCLEOTIDE SEQUENCE [LARGE SCALE GENOMIC DNA]</scope>
    <source>
        <strain evidence="6">DSM 17456</strain>
    </source>
</reference>
<feature type="domain" description="Bacterial type II secretion system protein E" evidence="4">
    <location>
        <begin position="68"/>
        <end position="488"/>
    </location>
</feature>
<dbReference type="InterPro" id="IPR001482">
    <property type="entry name" value="T2SS/T4SS_dom"/>
</dbReference>
<dbReference type="Pfam" id="PF00437">
    <property type="entry name" value="T2SSE"/>
    <property type="match status" value="1"/>
</dbReference>
<dbReference type="OrthoDB" id="9805147at2"/>
<evidence type="ECO:0000256" key="2">
    <source>
        <dbReference type="ARBA" id="ARBA00022741"/>
    </source>
</evidence>
<dbReference type="AlphaFoldDB" id="A0A1N6FEJ8"/>
<dbReference type="SUPFAM" id="SSF52540">
    <property type="entry name" value="P-loop containing nucleoside triphosphate hydrolases"/>
    <property type="match status" value="1"/>
</dbReference>
<dbReference type="EMBL" id="FSRG01000004">
    <property type="protein sequence ID" value="SIN93675.1"/>
    <property type="molecule type" value="Genomic_DNA"/>
</dbReference>
<accession>A0A1N6FEJ8</accession>
<evidence type="ECO:0000313" key="5">
    <source>
        <dbReference type="EMBL" id="SIN93675.1"/>
    </source>
</evidence>
<keyword evidence="6" id="KW-1185">Reference proteome</keyword>
<dbReference type="InterPro" id="IPR027417">
    <property type="entry name" value="P-loop_NTPase"/>
</dbReference>